<dbReference type="Pfam" id="PF17748">
    <property type="entry name" value="VID27_N"/>
    <property type="match status" value="1"/>
</dbReference>
<name>A0A553HR11_9PEZI</name>
<dbReference type="InterPro" id="IPR011044">
    <property type="entry name" value="Quino_amine_DH_bsu"/>
</dbReference>
<feature type="compositionally biased region" description="Pro residues" evidence="1">
    <location>
        <begin position="624"/>
        <end position="634"/>
    </location>
</feature>
<dbReference type="Pfam" id="PF17747">
    <property type="entry name" value="VID27_PH"/>
    <property type="match status" value="1"/>
</dbReference>
<organism evidence="5 6">
    <name type="scientific">Xylaria flabelliformis</name>
    <dbReference type="NCBI Taxonomy" id="2512241"/>
    <lineage>
        <taxon>Eukaryota</taxon>
        <taxon>Fungi</taxon>
        <taxon>Dikarya</taxon>
        <taxon>Ascomycota</taxon>
        <taxon>Pezizomycotina</taxon>
        <taxon>Sordariomycetes</taxon>
        <taxon>Xylariomycetidae</taxon>
        <taxon>Xylariales</taxon>
        <taxon>Xylariaceae</taxon>
        <taxon>Xylaria</taxon>
    </lineage>
</organism>
<dbReference type="PANTHER" id="PTHR31913:SF0">
    <property type="entry name" value="VACUOLAR IMPORT AND DEGRADATION PROTEIN 27"/>
    <property type="match status" value="1"/>
</dbReference>
<dbReference type="EMBL" id="VFLP01000056">
    <property type="protein sequence ID" value="TRX90383.1"/>
    <property type="molecule type" value="Genomic_DNA"/>
</dbReference>
<gene>
    <name evidence="5" type="ORF">FHL15_008748</name>
</gene>
<comment type="caution">
    <text evidence="5">The sequence shown here is derived from an EMBL/GenBank/DDBJ whole genome shotgun (WGS) entry which is preliminary data.</text>
</comment>
<feature type="compositionally biased region" description="Acidic residues" evidence="1">
    <location>
        <begin position="773"/>
        <end position="789"/>
    </location>
</feature>
<dbReference type="Gene3D" id="1.20.120.1630">
    <property type="match status" value="1"/>
</dbReference>
<dbReference type="InterPro" id="IPR010721">
    <property type="entry name" value="UstE-like"/>
</dbReference>
<evidence type="ECO:0000259" key="4">
    <source>
        <dbReference type="Pfam" id="PF17748"/>
    </source>
</evidence>
<reference evidence="6" key="1">
    <citation type="submission" date="2019-06" db="EMBL/GenBank/DDBJ databases">
        <title>Draft genome sequence of the griseofulvin-producing fungus Xylaria cubensis strain G536.</title>
        <authorList>
            <person name="Mead M.E."/>
            <person name="Raja H.A."/>
            <person name="Steenwyk J.L."/>
            <person name="Knowles S.L."/>
            <person name="Oberlies N.H."/>
            <person name="Rokas A."/>
        </authorList>
    </citation>
    <scope>NUCLEOTIDE SEQUENCE [LARGE SCALE GENOMIC DNA]</scope>
    <source>
        <strain evidence="6">G536</strain>
    </source>
</reference>
<keyword evidence="6" id="KW-1185">Reference proteome</keyword>
<dbReference type="SUPFAM" id="SSF50969">
    <property type="entry name" value="YVTN repeat-like/Quinoprotein amine dehydrogenase"/>
    <property type="match status" value="1"/>
</dbReference>
<evidence type="ECO:0000259" key="3">
    <source>
        <dbReference type="Pfam" id="PF17747"/>
    </source>
</evidence>
<feature type="domain" description="Vid27 N-terminal" evidence="4">
    <location>
        <begin position="376"/>
        <end position="551"/>
    </location>
</feature>
<evidence type="ECO:0000313" key="5">
    <source>
        <dbReference type="EMBL" id="TRX90383.1"/>
    </source>
</evidence>
<dbReference type="Pfam" id="PF08553">
    <property type="entry name" value="VID27"/>
    <property type="match status" value="1"/>
</dbReference>
<sequence>MSKPYNSRGYNTSDSVLHPSPVPSTVSYHVPVRRELLDVGIFRDTILPNLQLHVPLAAAAYGVARVTDTVEAKDWLWSLAPVVNGWWSAVGRKVLRQGLTFGQALGTLSRPERLLLTGVTLWGGRLFYCITSRGIQRRRQGKGNDDARYEAEKLEEGYWNKAFFTVFLPEALIQTIISLPLSAPFRHQGAALTGYHPALQALAVGLFCAGFTLEVLADSQLAKFKESAKDQTSVCKEGVWSLVRHPNYLGDIFVHLSFPLLLYGSDMLAPVEILGALTNYAYLRYVSGDKYNERHQVRRYSESKPEKFADFQRFRETHNSVWPKKDVLTNPWLWTVVGAGAVGTALEQAFHSSQNDIKICYILSIRHSIIRRTSTMFVLKNVGKLLFGSNSQESMIELPQGQLYLIRPLSPKGYSELIFKDAAIRIRRTGQDFQYQLVVQRVYEEGEAELLAEEEGEDVEIDALAAERDEKTFLLDEAVHFRVEHRTSGEKVLAWKDLSGDVGDLYEFVCDPSVQSLQVDTFDRIAKQCQYERKYRKSHTTASEADLQQFEFDDDEQPIPQASPIHSPVLARSIESADAMFQLRNEANVGAKRDEAQHVDHIPVSQELEEPQQPATPARASQPKAPPIAPPQPEPQEILSHELAELHFFDFPSGSFVLRDASVAAQVSDIGNWNYWLHIASKDNQWLGIPVVADMNPVFNFEFLSFIFNQFTEDGSAYSWLLRFKDQDTLARFQEGLMQALWEQLNEQKWSKVKDRERQYVLDAFEDLKMEDAPIEEEEEGSETDDADDDRPTSEHYDSEEEEDDVETQPKDDEVNSGLAVGYKHDRSFVVRGSKIGVFKHHPNDRLEFSTNISKVETPKGELFSPKKVMLHNEDRNMILQKDNDPHKLYRMDLEYGKVVDEWNVHEDIPVLEFAPENKFAQMTHEPTFLGVSKNALFRIDPRLSGAKLVDSQLKQYASKNDFSALSTTEKGYIAVASNKGDIRLFDRLGINAKTHIPALGEPIIGLDVSADGRWILATCRTYLLLIDAMQKSGRNEGKLGFEKSFATDSKPQPRRLALTPEHVAQFHHETGQGVSFTPARFNTSQTTEESSIITATGPYIIDWNMKKLLRGAKAPYIIKRYTENVKADDFKFGSDQNVIVALPNEVNMIGKNKLSRPTRESIAGDFQRLGTPQRSSGRIGTRQSGRYKLGRDDVVDSPY</sequence>
<dbReference type="Pfam" id="PF06966">
    <property type="entry name" value="DUF1295"/>
    <property type="match status" value="1"/>
</dbReference>
<dbReference type="OrthoDB" id="10251113at2759"/>
<evidence type="ECO:0000313" key="6">
    <source>
        <dbReference type="Proteomes" id="UP000319160"/>
    </source>
</evidence>
<evidence type="ECO:0000256" key="1">
    <source>
        <dbReference type="SAM" id="MobiDB-lite"/>
    </source>
</evidence>
<accession>A0A553HR11</accession>
<dbReference type="PROSITE" id="PS50244">
    <property type="entry name" value="S5A_REDUCTASE"/>
    <property type="match status" value="1"/>
</dbReference>
<feature type="compositionally biased region" description="Acidic residues" evidence="1">
    <location>
        <begin position="798"/>
        <end position="807"/>
    </location>
</feature>
<dbReference type="AlphaFoldDB" id="A0A553HR11"/>
<dbReference type="GO" id="GO:0005737">
    <property type="term" value="C:cytoplasm"/>
    <property type="evidence" value="ECO:0007669"/>
    <property type="project" value="TreeGrafter"/>
</dbReference>
<feature type="region of interest" description="Disordered" evidence="1">
    <location>
        <begin position="606"/>
        <end position="635"/>
    </location>
</feature>
<dbReference type="InterPro" id="IPR040768">
    <property type="entry name" value="Vid27_PH"/>
</dbReference>
<feature type="domain" description="Vid27 PH-like" evidence="3">
    <location>
        <begin position="638"/>
        <end position="744"/>
    </location>
</feature>
<feature type="region of interest" description="Disordered" evidence="1">
    <location>
        <begin position="771"/>
        <end position="818"/>
    </location>
</feature>
<dbReference type="PANTHER" id="PTHR31913">
    <property type="entry name" value="VACUOLAR IMPORT AND DEGRADATION PROTEIN 27"/>
    <property type="match status" value="1"/>
</dbReference>
<dbReference type="InterPro" id="IPR013863">
    <property type="entry name" value="VID27_C"/>
</dbReference>
<protein>
    <submittedName>
        <fullName evidence="5">Uncharacterized protein</fullName>
    </submittedName>
</protein>
<dbReference type="InterPro" id="IPR040979">
    <property type="entry name" value="Vid27_N"/>
</dbReference>
<dbReference type="Proteomes" id="UP000319160">
    <property type="component" value="Unassembled WGS sequence"/>
</dbReference>
<dbReference type="InterPro" id="IPR040458">
    <property type="entry name" value="Vid27"/>
</dbReference>
<dbReference type="GO" id="GO:0005634">
    <property type="term" value="C:nucleus"/>
    <property type="evidence" value="ECO:0007669"/>
    <property type="project" value="TreeGrafter"/>
</dbReference>
<evidence type="ECO:0000259" key="2">
    <source>
        <dbReference type="Pfam" id="PF08553"/>
    </source>
</evidence>
<feature type="domain" description="Vacuolar import/degradation Vid27 C-terminal" evidence="2">
    <location>
        <begin position="815"/>
        <end position="1167"/>
    </location>
</feature>
<proteinExistence type="predicted"/>